<accession>A0A4U0U870</accession>
<keyword evidence="3" id="KW-1185">Reference proteome</keyword>
<dbReference type="EMBL" id="NAJL01000008">
    <property type="protein sequence ID" value="TKA31460.1"/>
    <property type="molecule type" value="Genomic_DNA"/>
</dbReference>
<sequence length="233" mass="25811">MEWTYQGNLLPAINMTPAETLQGPPAESSATKSTNTPRPLPMSSARALEQPFAFLGLYPEIRNRIYKILGDQHFTDTVVITNVTHRTDVPPAITRVNTQTRAESTKLLCHQINVEFDASWSVEFSFPSLPEEDECDCAESVDIPNEMEISLDFTSDRPVAFADGGCTCQAGASVRSKAQEFRNAWTVCGRDAKDKRQFLLFVLLTAYDVEDTEDTDSAVNPDDRGDTDDAHGL</sequence>
<reference evidence="2 3" key="1">
    <citation type="submission" date="2017-03" db="EMBL/GenBank/DDBJ databases">
        <title>Genomes of endolithic fungi from Antarctica.</title>
        <authorList>
            <person name="Coleine C."/>
            <person name="Masonjones S."/>
            <person name="Stajich J.E."/>
        </authorList>
    </citation>
    <scope>NUCLEOTIDE SEQUENCE [LARGE SCALE GENOMIC DNA]</scope>
    <source>
        <strain evidence="2 3">CCFEE 6315</strain>
    </source>
</reference>
<feature type="region of interest" description="Disordered" evidence="1">
    <location>
        <begin position="213"/>
        <end position="233"/>
    </location>
</feature>
<dbReference type="OrthoDB" id="3820195at2759"/>
<organism evidence="2 3">
    <name type="scientific">Salinomyces thailandicus</name>
    <dbReference type="NCBI Taxonomy" id="706561"/>
    <lineage>
        <taxon>Eukaryota</taxon>
        <taxon>Fungi</taxon>
        <taxon>Dikarya</taxon>
        <taxon>Ascomycota</taxon>
        <taxon>Pezizomycotina</taxon>
        <taxon>Dothideomycetes</taxon>
        <taxon>Dothideomycetidae</taxon>
        <taxon>Mycosphaerellales</taxon>
        <taxon>Teratosphaeriaceae</taxon>
        <taxon>Salinomyces</taxon>
    </lineage>
</organism>
<name>A0A4U0U870_9PEZI</name>
<feature type="compositionally biased region" description="Basic and acidic residues" evidence="1">
    <location>
        <begin position="221"/>
        <end position="233"/>
    </location>
</feature>
<feature type="compositionally biased region" description="Polar residues" evidence="1">
    <location>
        <begin position="28"/>
        <end position="37"/>
    </location>
</feature>
<dbReference type="AlphaFoldDB" id="A0A4U0U870"/>
<evidence type="ECO:0000256" key="1">
    <source>
        <dbReference type="SAM" id="MobiDB-lite"/>
    </source>
</evidence>
<feature type="region of interest" description="Disordered" evidence="1">
    <location>
        <begin position="17"/>
        <end position="42"/>
    </location>
</feature>
<evidence type="ECO:0000313" key="2">
    <source>
        <dbReference type="EMBL" id="TKA31460.1"/>
    </source>
</evidence>
<proteinExistence type="predicted"/>
<protein>
    <submittedName>
        <fullName evidence="2">Uncharacterized protein</fullName>
    </submittedName>
</protein>
<dbReference type="Proteomes" id="UP000308549">
    <property type="component" value="Unassembled WGS sequence"/>
</dbReference>
<gene>
    <name evidence="2" type="ORF">B0A50_02307</name>
</gene>
<comment type="caution">
    <text evidence="2">The sequence shown here is derived from an EMBL/GenBank/DDBJ whole genome shotgun (WGS) entry which is preliminary data.</text>
</comment>
<evidence type="ECO:0000313" key="3">
    <source>
        <dbReference type="Proteomes" id="UP000308549"/>
    </source>
</evidence>